<feature type="compositionally biased region" description="Basic and acidic residues" evidence="1">
    <location>
        <begin position="112"/>
        <end position="123"/>
    </location>
</feature>
<feature type="compositionally biased region" description="Polar residues" evidence="1">
    <location>
        <begin position="167"/>
        <end position="194"/>
    </location>
</feature>
<feature type="compositionally biased region" description="Polar residues" evidence="1">
    <location>
        <begin position="88"/>
        <end position="111"/>
    </location>
</feature>
<feature type="signal peptide" evidence="2">
    <location>
        <begin position="1"/>
        <end position="19"/>
    </location>
</feature>
<organism evidence="3 4">
    <name type="scientific">Phialocephala subalpina</name>
    <dbReference type="NCBI Taxonomy" id="576137"/>
    <lineage>
        <taxon>Eukaryota</taxon>
        <taxon>Fungi</taxon>
        <taxon>Dikarya</taxon>
        <taxon>Ascomycota</taxon>
        <taxon>Pezizomycotina</taxon>
        <taxon>Leotiomycetes</taxon>
        <taxon>Helotiales</taxon>
        <taxon>Mollisiaceae</taxon>
        <taxon>Phialocephala</taxon>
        <taxon>Phialocephala fortinii species complex</taxon>
    </lineage>
</organism>
<dbReference type="EMBL" id="FJOG01000011">
    <property type="protein sequence ID" value="CZR58067.1"/>
    <property type="molecule type" value="Genomic_DNA"/>
</dbReference>
<dbReference type="AlphaFoldDB" id="A0A1L7WZ64"/>
<dbReference type="OrthoDB" id="3556996at2759"/>
<proteinExistence type="predicted"/>
<dbReference type="Proteomes" id="UP000184330">
    <property type="component" value="Unassembled WGS sequence"/>
</dbReference>
<sequence>MRFPSILSALAVLAALVIYHPHIRTPERNLGSHDLEAIADLLRRDVEDIATESARTQAPATHPQSEHRQTQRHTAPATQRETQRPTERPQSTQRPQSTERPQSTQRPQSTERPTERPTERSTDRPQSTQRPQSTPEHSRETSRETFTAPTSTEPQSTPEHSRETSRETFTASTQPFSYTDTRTNPRQSQSYTSREPTHTEPHYTPPVTSYSPPIQTYTPPYTTYTSVYNPAPPPEHRTHHRSENGYTTIYISVGNRTTYYQPIYVQPTYYAPPPPITYAPDPVIYTTVYVYPDSNSNSQTYYETVTTYVSPSQQTSTTYIYQTYVAPPASTATAQSGLGAEPTQGVNPWAGSCPIPSEFVISNFVSGSGGVSLSISYNGGTFKCPNTPYNEVIYNGMNDMYCDDDGLVRVITDGSSWLWISEWSWCNAVPATSGNMPTLEASTNYTNFGYYALDCTTGTTGKQTCKQAVQDFSIPVVSYSLRGTIRFEPLDINGNYLPGCPSATNVQPIVTKTATCASVQAQNKGLTTVTIIA</sequence>
<keyword evidence="2" id="KW-0732">Signal</keyword>
<reference evidence="3 4" key="1">
    <citation type="submission" date="2016-03" db="EMBL/GenBank/DDBJ databases">
        <authorList>
            <person name="Ploux O."/>
        </authorList>
    </citation>
    <scope>NUCLEOTIDE SEQUENCE [LARGE SCALE GENOMIC DNA]</scope>
    <source>
        <strain evidence="3 4">UAMH 11012</strain>
    </source>
</reference>
<evidence type="ECO:0000313" key="3">
    <source>
        <dbReference type="EMBL" id="CZR58067.1"/>
    </source>
</evidence>
<keyword evidence="4" id="KW-1185">Reference proteome</keyword>
<evidence type="ECO:0000256" key="1">
    <source>
        <dbReference type="SAM" id="MobiDB-lite"/>
    </source>
</evidence>
<gene>
    <name evidence="3" type="ORF">PAC_07957</name>
</gene>
<feature type="chain" id="PRO_5009875218" evidence="2">
    <location>
        <begin position="20"/>
        <end position="533"/>
    </location>
</feature>
<feature type="compositionally biased region" description="Polar residues" evidence="1">
    <location>
        <begin position="53"/>
        <end position="63"/>
    </location>
</feature>
<evidence type="ECO:0000256" key="2">
    <source>
        <dbReference type="SAM" id="SignalP"/>
    </source>
</evidence>
<name>A0A1L7WZ64_9HELO</name>
<accession>A0A1L7WZ64</accession>
<protein>
    <submittedName>
        <fullName evidence="3">Uncharacterized protein</fullName>
    </submittedName>
</protein>
<feature type="region of interest" description="Disordered" evidence="1">
    <location>
        <begin position="53"/>
        <end position="241"/>
    </location>
</feature>
<feature type="compositionally biased region" description="Low complexity" evidence="1">
    <location>
        <begin position="205"/>
        <end position="229"/>
    </location>
</feature>
<feature type="compositionally biased region" description="Polar residues" evidence="1">
    <location>
        <begin position="124"/>
        <end position="135"/>
    </location>
</feature>
<feature type="compositionally biased region" description="Polar residues" evidence="1">
    <location>
        <begin position="144"/>
        <end position="158"/>
    </location>
</feature>
<evidence type="ECO:0000313" key="4">
    <source>
        <dbReference type="Proteomes" id="UP000184330"/>
    </source>
</evidence>